<dbReference type="RefSeq" id="WP_133361442.1">
    <property type="nucleotide sequence ID" value="NZ_SMUV01000073.1"/>
</dbReference>
<accession>A0A4R5UT37</accession>
<dbReference type="Pfam" id="PF00563">
    <property type="entry name" value="EAL"/>
    <property type="match status" value="1"/>
</dbReference>
<feature type="domain" description="EAL" evidence="1">
    <location>
        <begin position="30"/>
        <end position="280"/>
    </location>
</feature>
<dbReference type="SUPFAM" id="SSF141868">
    <property type="entry name" value="EAL domain-like"/>
    <property type="match status" value="1"/>
</dbReference>
<evidence type="ECO:0000313" key="3">
    <source>
        <dbReference type="Proteomes" id="UP000295301"/>
    </source>
</evidence>
<dbReference type="OrthoDB" id="23692at2"/>
<gene>
    <name evidence="2" type="ORF">E1832_19445</name>
</gene>
<dbReference type="GO" id="GO:0071111">
    <property type="term" value="F:cyclic-guanylate-specific phosphodiesterase activity"/>
    <property type="evidence" value="ECO:0007669"/>
    <property type="project" value="InterPro"/>
</dbReference>
<dbReference type="AlphaFoldDB" id="A0A4R5UT37"/>
<dbReference type="SMART" id="SM00052">
    <property type="entry name" value="EAL"/>
    <property type="match status" value="1"/>
</dbReference>
<dbReference type="CDD" id="cd01948">
    <property type="entry name" value="EAL"/>
    <property type="match status" value="1"/>
</dbReference>
<dbReference type="PANTHER" id="PTHR33121">
    <property type="entry name" value="CYCLIC DI-GMP PHOSPHODIESTERASE PDEF"/>
    <property type="match status" value="1"/>
</dbReference>
<evidence type="ECO:0000259" key="1">
    <source>
        <dbReference type="PROSITE" id="PS50883"/>
    </source>
</evidence>
<organism evidence="2 3">
    <name type="scientific">Antarcticimicrobium luteum</name>
    <dbReference type="NCBI Taxonomy" id="2547397"/>
    <lineage>
        <taxon>Bacteria</taxon>
        <taxon>Pseudomonadati</taxon>
        <taxon>Pseudomonadota</taxon>
        <taxon>Alphaproteobacteria</taxon>
        <taxon>Rhodobacterales</taxon>
        <taxon>Paracoccaceae</taxon>
        <taxon>Antarcticimicrobium</taxon>
    </lineage>
</organism>
<evidence type="ECO:0000313" key="2">
    <source>
        <dbReference type="EMBL" id="TDK42314.1"/>
    </source>
</evidence>
<reference evidence="2 3" key="1">
    <citation type="submission" date="2019-03" db="EMBL/GenBank/DDBJ databases">
        <title>Ruegeria lutea sp. nov., a novel strain, isolated from marine sediment, the Masan Bay, South Korea.</title>
        <authorList>
            <person name="Kim J."/>
            <person name="Kim D.-Y."/>
            <person name="Lee S.-S."/>
        </authorList>
    </citation>
    <scope>NUCLEOTIDE SEQUENCE [LARGE SCALE GENOMIC DNA]</scope>
    <source>
        <strain evidence="2 3">318-1</strain>
    </source>
</reference>
<name>A0A4R5UT37_9RHOB</name>
<dbReference type="InterPro" id="IPR001633">
    <property type="entry name" value="EAL_dom"/>
</dbReference>
<dbReference type="EMBL" id="SMUV01000073">
    <property type="protein sequence ID" value="TDK42314.1"/>
    <property type="molecule type" value="Genomic_DNA"/>
</dbReference>
<dbReference type="InterPro" id="IPR035919">
    <property type="entry name" value="EAL_sf"/>
</dbReference>
<protein>
    <submittedName>
        <fullName evidence="2">EAL domain-containing protein</fullName>
    </submittedName>
</protein>
<dbReference type="Gene3D" id="3.20.20.450">
    <property type="entry name" value="EAL domain"/>
    <property type="match status" value="1"/>
</dbReference>
<keyword evidence="3" id="KW-1185">Reference proteome</keyword>
<comment type="caution">
    <text evidence="2">The sequence shown here is derived from an EMBL/GenBank/DDBJ whole genome shotgun (WGS) entry which is preliminary data.</text>
</comment>
<dbReference type="Proteomes" id="UP000295301">
    <property type="component" value="Unassembled WGS sequence"/>
</dbReference>
<dbReference type="InterPro" id="IPR050706">
    <property type="entry name" value="Cyclic-di-GMP_PDE-like"/>
</dbReference>
<proteinExistence type="predicted"/>
<sequence>MTVPETPPRPWADIPEGADNPLNAAVANRDASTLDMVRAAVRHRQCMLAFQPVVQAAGSRRTAFYEGLIRILDATGRVIPAREFMPAVEADELGRQIDCVALDMGLKTLAQNPALRLSINMSARSIGYGQWMRTLERALRGDARLGERLILEINERSAMTVPELVTDFMDRLQGHGIAFALDDFGSGAIAIRHFRDFFFDAVKIDGQFIRGIHDDHENQSAVRALIAMAREFEMLTIAEAVETAEEADCLVKLGIDCMQGYLFGAPTVRPAWANRSGVRAAG</sequence>
<dbReference type="PANTHER" id="PTHR33121:SF79">
    <property type="entry name" value="CYCLIC DI-GMP PHOSPHODIESTERASE PDED-RELATED"/>
    <property type="match status" value="1"/>
</dbReference>
<dbReference type="PROSITE" id="PS50883">
    <property type="entry name" value="EAL"/>
    <property type="match status" value="1"/>
</dbReference>